<reference evidence="2" key="1">
    <citation type="journal article" date="2021" name="Nat. Commun.">
        <title>Genetic determinants of endophytism in the Arabidopsis root mycobiome.</title>
        <authorList>
            <person name="Mesny F."/>
            <person name="Miyauchi S."/>
            <person name="Thiergart T."/>
            <person name="Pickel B."/>
            <person name="Atanasova L."/>
            <person name="Karlsson M."/>
            <person name="Huettel B."/>
            <person name="Barry K.W."/>
            <person name="Haridas S."/>
            <person name="Chen C."/>
            <person name="Bauer D."/>
            <person name="Andreopoulos W."/>
            <person name="Pangilinan J."/>
            <person name="LaButti K."/>
            <person name="Riley R."/>
            <person name="Lipzen A."/>
            <person name="Clum A."/>
            <person name="Drula E."/>
            <person name="Henrissat B."/>
            <person name="Kohler A."/>
            <person name="Grigoriev I.V."/>
            <person name="Martin F.M."/>
            <person name="Hacquard S."/>
        </authorList>
    </citation>
    <scope>NUCLEOTIDE SEQUENCE</scope>
    <source>
        <strain evidence="2">MPI-SDFR-AT-0068</strain>
    </source>
</reference>
<dbReference type="AlphaFoldDB" id="A0A8K0WDC0"/>
<dbReference type="SUPFAM" id="SSF52047">
    <property type="entry name" value="RNI-like"/>
    <property type="match status" value="1"/>
</dbReference>
<gene>
    <name evidence="2" type="ORF">BKA59DRAFT_542920</name>
</gene>
<dbReference type="EMBL" id="JAGPXF010000003">
    <property type="protein sequence ID" value="KAH7250981.1"/>
    <property type="molecule type" value="Genomic_DNA"/>
</dbReference>
<comment type="caution">
    <text evidence="2">The sequence shown here is derived from an EMBL/GenBank/DDBJ whole genome shotgun (WGS) entry which is preliminary data.</text>
</comment>
<evidence type="ECO:0000256" key="1">
    <source>
        <dbReference type="SAM" id="MobiDB-lite"/>
    </source>
</evidence>
<dbReference type="Proteomes" id="UP000813427">
    <property type="component" value="Unassembled WGS sequence"/>
</dbReference>
<proteinExistence type="predicted"/>
<sequence length="668" mass="74972">MAAPRRSTRLRNIDLGVAAETDKTATVPGPAPAPGVSKKRKVSGEDVQETTEPKRKNTARTKKVPAKEKVKAKAEAKTNVAATEPSVDNALQQHGQVPDDALSVLPAEILETILENVNHPPSMVKLACTSKRHYSIVMPVLHKRISVSIGFWQHIPHLIRQIEPHLSIAQKKQLKREGKYKGQQEKFSTLLDPLAVPSCADYVRQMVIGGIDPGKKHKPFVMRYVEEVLKNTSNLEVIDACELTKSMSESIAAKKNLKALRLFVSHGGSGDLVDQAAPLAKLGNLEHISILNRSWDNLVTSSENILQSMLLNSLSTLKSLEVGTSVWYSDFLADWEDQIKARDPDAMERAHDFTALKSLSLSGVALAGEFCENVMPSLTRAVDFLQLRELTLKDLRQGKVTFFKHLEDLFRGAEKGTVQLRKLSLDMSGDDDSQSYVTTEYQVEGIYRFIASFDTLTTLELAEHNIYNSAVESNPGLSRRLLQVVLNHKELETLRFTYRGSGSGDYRTPHVPAKTVQILMKNLVNLRTFEFAPDEDDLDAMSRALARGKNLETVIISSFPSEVRRDGDPTPWIRITNKLLTGLMENAGSGDDFVWENFYKLNRMKTSWHECVVGSDLKRQRDLAYKPVKITQGDRAVMCQDLLGKPNNKQHYYKAFDDWVEQIARYKY</sequence>
<name>A0A8K0WDC0_9HYPO</name>
<feature type="compositionally biased region" description="Basic and acidic residues" evidence="1">
    <location>
        <begin position="65"/>
        <end position="76"/>
    </location>
</feature>
<organism evidence="2 3">
    <name type="scientific">Fusarium tricinctum</name>
    <dbReference type="NCBI Taxonomy" id="61284"/>
    <lineage>
        <taxon>Eukaryota</taxon>
        <taxon>Fungi</taxon>
        <taxon>Dikarya</taxon>
        <taxon>Ascomycota</taxon>
        <taxon>Pezizomycotina</taxon>
        <taxon>Sordariomycetes</taxon>
        <taxon>Hypocreomycetidae</taxon>
        <taxon>Hypocreales</taxon>
        <taxon>Nectriaceae</taxon>
        <taxon>Fusarium</taxon>
        <taxon>Fusarium tricinctum species complex</taxon>
    </lineage>
</organism>
<dbReference type="Gene3D" id="3.80.10.10">
    <property type="entry name" value="Ribonuclease Inhibitor"/>
    <property type="match status" value="1"/>
</dbReference>
<dbReference type="OrthoDB" id="5311681at2759"/>
<accession>A0A8K0WDC0</accession>
<keyword evidence="3" id="KW-1185">Reference proteome</keyword>
<protein>
    <recommendedName>
        <fullName evidence="4">F-box domain-containing protein</fullName>
    </recommendedName>
</protein>
<dbReference type="InterPro" id="IPR032675">
    <property type="entry name" value="LRR_dom_sf"/>
</dbReference>
<feature type="region of interest" description="Disordered" evidence="1">
    <location>
        <begin position="1"/>
        <end position="79"/>
    </location>
</feature>
<evidence type="ECO:0008006" key="4">
    <source>
        <dbReference type="Google" id="ProtNLM"/>
    </source>
</evidence>
<evidence type="ECO:0000313" key="2">
    <source>
        <dbReference type="EMBL" id="KAH7250981.1"/>
    </source>
</evidence>
<evidence type="ECO:0000313" key="3">
    <source>
        <dbReference type="Proteomes" id="UP000813427"/>
    </source>
</evidence>